<comment type="caution">
    <text evidence="1">The sequence shown here is derived from an EMBL/GenBank/DDBJ whole genome shotgun (WGS) entry which is preliminary data.</text>
</comment>
<name>A0A392WB06_9FABA</name>
<keyword evidence="2" id="KW-1185">Reference proteome</keyword>
<feature type="non-terminal residue" evidence="1">
    <location>
        <position position="59"/>
    </location>
</feature>
<dbReference type="EMBL" id="LXQA011429635">
    <property type="protein sequence ID" value="MCI96969.1"/>
    <property type="molecule type" value="Genomic_DNA"/>
</dbReference>
<organism evidence="1 2">
    <name type="scientific">Trifolium medium</name>
    <dbReference type="NCBI Taxonomy" id="97028"/>
    <lineage>
        <taxon>Eukaryota</taxon>
        <taxon>Viridiplantae</taxon>
        <taxon>Streptophyta</taxon>
        <taxon>Embryophyta</taxon>
        <taxon>Tracheophyta</taxon>
        <taxon>Spermatophyta</taxon>
        <taxon>Magnoliopsida</taxon>
        <taxon>eudicotyledons</taxon>
        <taxon>Gunneridae</taxon>
        <taxon>Pentapetalae</taxon>
        <taxon>rosids</taxon>
        <taxon>fabids</taxon>
        <taxon>Fabales</taxon>
        <taxon>Fabaceae</taxon>
        <taxon>Papilionoideae</taxon>
        <taxon>50 kb inversion clade</taxon>
        <taxon>NPAAA clade</taxon>
        <taxon>Hologalegina</taxon>
        <taxon>IRL clade</taxon>
        <taxon>Trifolieae</taxon>
        <taxon>Trifolium</taxon>
    </lineage>
</organism>
<protein>
    <submittedName>
        <fullName evidence="1">Uncharacterized protein</fullName>
    </submittedName>
</protein>
<reference evidence="1 2" key="1">
    <citation type="journal article" date="2018" name="Front. Plant Sci.">
        <title>Red Clover (Trifolium pratense) and Zigzag Clover (T. medium) - A Picture of Genomic Similarities and Differences.</title>
        <authorList>
            <person name="Dluhosova J."/>
            <person name="Istvanek J."/>
            <person name="Nedelnik J."/>
            <person name="Repkova J."/>
        </authorList>
    </citation>
    <scope>NUCLEOTIDE SEQUENCE [LARGE SCALE GENOMIC DNA]</scope>
    <source>
        <strain evidence="2">cv. 10/8</strain>
        <tissue evidence="1">Leaf</tissue>
    </source>
</reference>
<evidence type="ECO:0000313" key="2">
    <source>
        <dbReference type="Proteomes" id="UP000265520"/>
    </source>
</evidence>
<sequence length="59" mass="6139">MPSFMTNNNFNGGVGYGRGDPNNNFNGGISYGRGDPNNNLFGFGYGYPFDGGYSNSGGG</sequence>
<dbReference type="AlphaFoldDB" id="A0A392WB06"/>
<accession>A0A392WB06</accession>
<proteinExistence type="predicted"/>
<evidence type="ECO:0000313" key="1">
    <source>
        <dbReference type="EMBL" id="MCI96969.1"/>
    </source>
</evidence>
<dbReference type="Proteomes" id="UP000265520">
    <property type="component" value="Unassembled WGS sequence"/>
</dbReference>